<dbReference type="HOGENOM" id="CLU_645170_0_0_7"/>
<protein>
    <recommendedName>
        <fullName evidence="2">Glycosyl transferase family 1 domain-containing protein</fullName>
    </recommendedName>
</protein>
<accession>W4LNW5</accession>
<dbReference type="Proteomes" id="UP000019141">
    <property type="component" value="Unassembled WGS sequence"/>
</dbReference>
<dbReference type="PANTHER" id="PTHR46401">
    <property type="entry name" value="GLYCOSYLTRANSFERASE WBBK-RELATED"/>
    <property type="match status" value="1"/>
</dbReference>
<name>W4LNW5_ENTF1</name>
<evidence type="ECO:0000313" key="4">
    <source>
        <dbReference type="Proteomes" id="UP000019141"/>
    </source>
</evidence>
<proteinExistence type="predicted"/>
<dbReference type="EMBL" id="AZHW01000485">
    <property type="protein sequence ID" value="ETW99091.1"/>
    <property type="molecule type" value="Genomic_DNA"/>
</dbReference>
<dbReference type="GO" id="GO:0016757">
    <property type="term" value="F:glycosyltransferase activity"/>
    <property type="evidence" value="ECO:0007669"/>
    <property type="project" value="InterPro"/>
</dbReference>
<dbReference type="GO" id="GO:0009103">
    <property type="term" value="P:lipopolysaccharide biosynthetic process"/>
    <property type="evidence" value="ECO:0007669"/>
    <property type="project" value="TreeGrafter"/>
</dbReference>
<dbReference type="PATRIC" id="fig|1429438.4.peg.3217"/>
<dbReference type="CDD" id="cd03801">
    <property type="entry name" value="GT4_PimA-like"/>
    <property type="match status" value="1"/>
</dbReference>
<feature type="domain" description="Glycosyl transferase family 1" evidence="2">
    <location>
        <begin position="228"/>
        <end position="407"/>
    </location>
</feature>
<comment type="caution">
    <text evidence="3">The sequence shown here is derived from an EMBL/GenBank/DDBJ whole genome shotgun (WGS) entry which is preliminary data.</text>
</comment>
<dbReference type="AlphaFoldDB" id="W4LNW5"/>
<organism evidence="3 4">
    <name type="scientific">Entotheonella factor</name>
    <dbReference type="NCBI Taxonomy" id="1429438"/>
    <lineage>
        <taxon>Bacteria</taxon>
        <taxon>Pseudomonadati</taxon>
        <taxon>Nitrospinota/Tectimicrobiota group</taxon>
        <taxon>Candidatus Tectimicrobiota</taxon>
        <taxon>Candidatus Entotheonellia</taxon>
        <taxon>Candidatus Entotheonellales</taxon>
        <taxon>Candidatus Entotheonellaceae</taxon>
        <taxon>Candidatus Entotheonella</taxon>
    </lineage>
</organism>
<dbReference type="Pfam" id="PF00534">
    <property type="entry name" value="Glycos_transf_1"/>
    <property type="match status" value="1"/>
</dbReference>
<evidence type="ECO:0000256" key="1">
    <source>
        <dbReference type="ARBA" id="ARBA00022679"/>
    </source>
</evidence>
<sequence length="446" mass="50616">MQSQISQGAQAIHGAAIHRVGFVSTRIAGTDGVSLEIAKWEAVIRELGLECFYITGESDRPAERTALIEEAHFTHPSVLEISQRAFGTETRTAGLTREILELSLTLKDKIHQAVEAFDLDVIIAENALTIPMNIPLGVALVMGLQEMGVACVAHHHDFYWERERFLLGAVDDFLRFAFPPALPHVQHVVINSIAAEEFSRRTGLSCRIIPNVMDFSKPPEPPDDYAREFRREIGLQEHDILILQPTRVIQRKGIEHAIELCHKLDRDRAKLVITHQAGDEGLAYQERLRDFAGLLGVDMLFVADRIGETRGLDAQGRKRFTLSDAFSQADLVAYPSEYEGFGNAFLEAIYNRCPVICNRYSIYRTDIEPFGFRSILFDGFLTEATINDARKVLSDAALREEIVEHNYEAGARFFGFDVLREEFFMMLRRPHNVYRLRARSHRFQSL</sequence>
<evidence type="ECO:0000259" key="2">
    <source>
        <dbReference type="Pfam" id="PF00534"/>
    </source>
</evidence>
<dbReference type="SUPFAM" id="SSF53756">
    <property type="entry name" value="UDP-Glycosyltransferase/glycogen phosphorylase"/>
    <property type="match status" value="1"/>
</dbReference>
<dbReference type="Gene3D" id="3.40.50.2000">
    <property type="entry name" value="Glycogen Phosphorylase B"/>
    <property type="match status" value="2"/>
</dbReference>
<keyword evidence="4" id="KW-1185">Reference proteome</keyword>
<dbReference type="InterPro" id="IPR001296">
    <property type="entry name" value="Glyco_trans_1"/>
</dbReference>
<evidence type="ECO:0000313" key="3">
    <source>
        <dbReference type="EMBL" id="ETW99091.1"/>
    </source>
</evidence>
<keyword evidence="1" id="KW-0808">Transferase</keyword>
<reference evidence="3 4" key="1">
    <citation type="journal article" date="2014" name="Nature">
        <title>An environmental bacterial taxon with a large and distinct metabolic repertoire.</title>
        <authorList>
            <person name="Wilson M.C."/>
            <person name="Mori T."/>
            <person name="Ruckert C."/>
            <person name="Uria A.R."/>
            <person name="Helf M.J."/>
            <person name="Takada K."/>
            <person name="Gernert C."/>
            <person name="Steffens U.A."/>
            <person name="Heycke N."/>
            <person name="Schmitt S."/>
            <person name="Rinke C."/>
            <person name="Helfrich E.J."/>
            <person name="Brachmann A.O."/>
            <person name="Gurgui C."/>
            <person name="Wakimoto T."/>
            <person name="Kracht M."/>
            <person name="Crusemann M."/>
            <person name="Hentschel U."/>
            <person name="Abe I."/>
            <person name="Matsunaga S."/>
            <person name="Kalinowski J."/>
            <person name="Takeyama H."/>
            <person name="Piel J."/>
        </authorList>
    </citation>
    <scope>NUCLEOTIDE SEQUENCE [LARGE SCALE GENOMIC DNA]</scope>
    <source>
        <strain evidence="4">TSY1</strain>
    </source>
</reference>
<dbReference type="PANTHER" id="PTHR46401:SF2">
    <property type="entry name" value="GLYCOSYLTRANSFERASE WBBK-RELATED"/>
    <property type="match status" value="1"/>
</dbReference>
<gene>
    <name evidence="3" type="ORF">ETSY1_16295</name>
</gene>